<dbReference type="PANTHER" id="PTHR47964">
    <property type="entry name" value="ATP-DEPENDENT DNA HELICASE HOMOLOG RECG, CHLOROPLASTIC"/>
    <property type="match status" value="1"/>
</dbReference>
<dbReference type="InterPro" id="IPR014001">
    <property type="entry name" value="Helicase_ATP-bd"/>
</dbReference>
<evidence type="ECO:0000256" key="1">
    <source>
        <dbReference type="ARBA" id="ARBA00022490"/>
    </source>
</evidence>
<comment type="subcellular location">
    <subcellularLocation>
        <location evidence="9">Cytoplasm</location>
    </subcellularLocation>
</comment>
<dbReference type="InterPro" id="IPR041471">
    <property type="entry name" value="UvrB_inter"/>
</dbReference>
<keyword evidence="1 9" id="KW-0963">Cytoplasm</keyword>
<evidence type="ECO:0000259" key="12">
    <source>
        <dbReference type="PROSITE" id="PS51194"/>
    </source>
</evidence>
<dbReference type="InterPro" id="IPR003711">
    <property type="entry name" value="CarD-like/TRCF_RID"/>
</dbReference>
<dbReference type="GO" id="GO:0006355">
    <property type="term" value="P:regulation of DNA-templated transcription"/>
    <property type="evidence" value="ECO:0007669"/>
    <property type="project" value="UniProtKB-UniRule"/>
</dbReference>
<evidence type="ECO:0000313" key="14">
    <source>
        <dbReference type="Proteomes" id="UP000435649"/>
    </source>
</evidence>
<dbReference type="RefSeq" id="WP_154419493.1">
    <property type="nucleotide sequence ID" value="NZ_VUNS01000020.1"/>
</dbReference>
<protein>
    <recommendedName>
        <fullName evidence="9">Transcription-repair-coupling factor</fullName>
        <shortName evidence="9">TRCF</shortName>
        <ecNumber evidence="9">3.6.4.-</ecNumber>
    </recommendedName>
</protein>
<dbReference type="InterPro" id="IPR047112">
    <property type="entry name" value="RecG/Mfd"/>
</dbReference>
<keyword evidence="4 9" id="KW-0378">Hydrolase</keyword>
<evidence type="ECO:0000256" key="5">
    <source>
        <dbReference type="ARBA" id="ARBA00022806"/>
    </source>
</evidence>
<dbReference type="HAMAP" id="MF_00969">
    <property type="entry name" value="TRCF"/>
    <property type="match status" value="1"/>
</dbReference>
<sequence length="1100" mass="121763">MRNWKKILKKQLETGGDAGISRSGVDPGSIAFLLIQAVRKLGKPLVAAFPELKLADRAAAECEAAAALTGIPLRILPIPECGRGKLLFPGGEARRARALNAALTDAFDLYIGSVHALTAPAPKPAETRESTLILRPGLEIPPAALLEKLVKLDYDDEYEATVSGEFARRGGIVDLFSPAHDFPCRVEFFGDEIDSLRSFAPETQRSTGPLDEYRVIGRAGITAGGAAEADFFDYLAGVDFSFLSVYPEAGRERLGKYSGAEAVGRLDEIDRLCAKREGSFAFYDSTEGAFHPETPPSEIEPPLPSPETDGGSVFAPEAREGACRMARQLLEDHLRRALETGYEVVLVAPHRENLPALRAYCRRMGLDTAGLSCDAARLGCGFSLPEEKLLVITERELVTCGYTHDPHELELEEALEEQAAAEVEPEPVRVPEFSLADLDYGDYAVHLDHGIGIFRGFKTLNTRGIVREVLTLEYKDGQLLYVPLLQAHKVSRYLGSPGKVHLHALGGAKWGRDKESARHGVRSYAADMLRLQAMRQSAPGIVFPKDNGECRAFVRAFPFSDTPDQRRSTDEVFADMESSRPMDRLLCGDVGYGKTEIAMRAAFKAVEAGYQVAILAPTTVLAQQHYNSFRERFAEYPFTIEVLSRFRTGAEQGDIMRRVGTGGIDILIGTHRLCNPELRFRNLGLVVIDEEQRFGVKHKERLRRFRAEVDVLTMSATPIPRTLYLAMAGARDLSTLMTAPKLRLPVKTVIAPEEDNLVEQAIRAELARGGQVYYLHNRVRTIDEKAKQLKKLIPEARFAVAHGQMHEHELEEVMTRFLQGEVDCLICSTIIESGLDVPNANTILIERADRFGLAELYQLRGRVGRWKHQAYAYMLLPKSQLVSTDARKRLAAIRRCSNLGAGFQLALRDLEIRGSGNLLGSEQSGHLNTIGFDLYCQLLKQEVAGLRGERHDLLPEVELGIDFVSFTLTAPEGQLAAAFPPEYIGGDRLRLDAYRKLSGLEDEAQLTACGEELRDRFGPLPEPVKNLLEVIRLRILAARAGYEILTVADGKVTLKNPGGTIFRIDGKQPVISYANPPKLRLKHLLELLRRANEEREALHP</sequence>
<dbReference type="PANTHER" id="PTHR47964:SF1">
    <property type="entry name" value="ATP-DEPENDENT DNA HELICASE HOMOLOG RECG, CHLOROPLASTIC"/>
    <property type="match status" value="1"/>
</dbReference>
<feature type="domain" description="Helicase ATP-binding" evidence="11">
    <location>
        <begin position="575"/>
        <end position="736"/>
    </location>
</feature>
<evidence type="ECO:0000256" key="7">
    <source>
        <dbReference type="ARBA" id="ARBA00023125"/>
    </source>
</evidence>
<evidence type="ECO:0000256" key="6">
    <source>
        <dbReference type="ARBA" id="ARBA00022840"/>
    </source>
</evidence>
<evidence type="ECO:0000256" key="2">
    <source>
        <dbReference type="ARBA" id="ARBA00022741"/>
    </source>
</evidence>
<dbReference type="SUPFAM" id="SSF52540">
    <property type="entry name" value="P-loop containing nucleoside triphosphate hydrolases"/>
    <property type="match status" value="2"/>
</dbReference>
<dbReference type="Proteomes" id="UP000435649">
    <property type="component" value="Unassembled WGS sequence"/>
</dbReference>
<evidence type="ECO:0000256" key="4">
    <source>
        <dbReference type="ARBA" id="ARBA00022801"/>
    </source>
</evidence>
<keyword evidence="6 9" id="KW-0067">ATP-binding</keyword>
<dbReference type="Pfam" id="PF17757">
    <property type="entry name" value="UvrB_inter"/>
    <property type="match status" value="1"/>
</dbReference>
<feature type="domain" description="Helicase C-terminal" evidence="12">
    <location>
        <begin position="757"/>
        <end position="911"/>
    </location>
</feature>
<dbReference type="Gene3D" id="2.40.10.170">
    <property type="match status" value="1"/>
</dbReference>
<dbReference type="Gene3D" id="3.40.50.300">
    <property type="entry name" value="P-loop containing nucleotide triphosphate hydrolases"/>
    <property type="match status" value="2"/>
</dbReference>
<comment type="similarity">
    <text evidence="9">In the N-terminal section; belongs to the UvrB family.</text>
</comment>
<evidence type="ECO:0000256" key="9">
    <source>
        <dbReference type="HAMAP-Rule" id="MF_00969"/>
    </source>
</evidence>
<dbReference type="Pfam" id="PF03461">
    <property type="entry name" value="TRCF"/>
    <property type="match status" value="1"/>
</dbReference>
<dbReference type="Pfam" id="PF00270">
    <property type="entry name" value="DEAD"/>
    <property type="match status" value="1"/>
</dbReference>
<keyword evidence="8 9" id="KW-0234">DNA repair</keyword>
<evidence type="ECO:0000259" key="11">
    <source>
        <dbReference type="PROSITE" id="PS51192"/>
    </source>
</evidence>
<dbReference type="GO" id="GO:0005524">
    <property type="term" value="F:ATP binding"/>
    <property type="evidence" value="ECO:0007669"/>
    <property type="project" value="UniProtKB-UniRule"/>
</dbReference>
<evidence type="ECO:0000256" key="10">
    <source>
        <dbReference type="SAM" id="MobiDB-lite"/>
    </source>
</evidence>
<dbReference type="PROSITE" id="PS51192">
    <property type="entry name" value="HELICASE_ATP_BIND_1"/>
    <property type="match status" value="1"/>
</dbReference>
<keyword evidence="2 9" id="KW-0547">Nucleotide-binding</keyword>
<dbReference type="InterPro" id="IPR004576">
    <property type="entry name" value="Mfd"/>
</dbReference>
<dbReference type="InterPro" id="IPR027417">
    <property type="entry name" value="P-loop_NTPase"/>
</dbReference>
<gene>
    <name evidence="9 13" type="primary">mfd</name>
    <name evidence="13" type="ORF">FYJ85_15975</name>
</gene>
<dbReference type="CDD" id="cd17991">
    <property type="entry name" value="DEXHc_TRCF"/>
    <property type="match status" value="1"/>
</dbReference>
<dbReference type="InterPro" id="IPR001650">
    <property type="entry name" value="Helicase_C-like"/>
</dbReference>
<dbReference type="EMBL" id="VUNS01000020">
    <property type="protein sequence ID" value="MST98537.1"/>
    <property type="molecule type" value="Genomic_DNA"/>
</dbReference>
<comment type="caution">
    <text evidence="13">The sequence shown here is derived from an EMBL/GenBank/DDBJ whole genome shotgun (WGS) entry which is preliminary data.</text>
</comment>
<comment type="function">
    <text evidence="9">Couples transcription and DNA repair by recognizing RNA polymerase (RNAP) stalled at DNA lesions. Mediates ATP-dependent release of RNAP and its truncated transcript from the DNA, and recruitment of nucleotide excision repair machinery to the damaged site.</text>
</comment>
<dbReference type="InterPro" id="IPR005118">
    <property type="entry name" value="TRCF_C"/>
</dbReference>
<dbReference type="Pfam" id="PF00271">
    <property type="entry name" value="Helicase_C"/>
    <property type="match status" value="1"/>
</dbReference>
<comment type="similarity">
    <text evidence="9">In the C-terminal section; belongs to the helicase family. RecG subfamily.</text>
</comment>
<keyword evidence="3 9" id="KW-0227">DNA damage</keyword>
<dbReference type="SMART" id="SM00487">
    <property type="entry name" value="DEXDc"/>
    <property type="match status" value="1"/>
</dbReference>
<dbReference type="GO" id="GO:0005737">
    <property type="term" value="C:cytoplasm"/>
    <property type="evidence" value="ECO:0007669"/>
    <property type="project" value="UniProtKB-SubCell"/>
</dbReference>
<dbReference type="SMART" id="SM00982">
    <property type="entry name" value="TRCF"/>
    <property type="match status" value="1"/>
</dbReference>
<dbReference type="Gene3D" id="3.30.2060.10">
    <property type="entry name" value="Penicillin-binding protein 1b domain"/>
    <property type="match status" value="1"/>
</dbReference>
<organism evidence="13 14">
    <name type="scientific">Victivallis lenta</name>
    <dbReference type="NCBI Taxonomy" id="2606640"/>
    <lineage>
        <taxon>Bacteria</taxon>
        <taxon>Pseudomonadati</taxon>
        <taxon>Lentisphaerota</taxon>
        <taxon>Lentisphaeria</taxon>
        <taxon>Victivallales</taxon>
        <taxon>Victivallaceae</taxon>
        <taxon>Victivallis</taxon>
    </lineage>
</organism>
<dbReference type="GO" id="GO:0003678">
    <property type="term" value="F:DNA helicase activity"/>
    <property type="evidence" value="ECO:0007669"/>
    <property type="project" value="TreeGrafter"/>
</dbReference>
<evidence type="ECO:0000256" key="8">
    <source>
        <dbReference type="ARBA" id="ARBA00023204"/>
    </source>
</evidence>
<dbReference type="SMART" id="SM00490">
    <property type="entry name" value="HELICc"/>
    <property type="match status" value="1"/>
</dbReference>
<dbReference type="Pfam" id="PF02559">
    <property type="entry name" value="CarD_TRCF_RID"/>
    <property type="match status" value="1"/>
</dbReference>
<keyword evidence="7 9" id="KW-0238">DNA-binding</keyword>
<feature type="region of interest" description="Disordered" evidence="10">
    <location>
        <begin position="290"/>
        <end position="314"/>
    </location>
</feature>
<dbReference type="InterPro" id="IPR011545">
    <property type="entry name" value="DEAD/DEAH_box_helicase_dom"/>
</dbReference>
<dbReference type="GO" id="GO:0000716">
    <property type="term" value="P:transcription-coupled nucleotide-excision repair, DNA damage recognition"/>
    <property type="evidence" value="ECO:0007669"/>
    <property type="project" value="UniProtKB-UniRule"/>
</dbReference>
<dbReference type="NCBIfam" id="TIGR00580">
    <property type="entry name" value="mfd"/>
    <property type="match status" value="1"/>
</dbReference>
<dbReference type="GO" id="GO:0016787">
    <property type="term" value="F:hydrolase activity"/>
    <property type="evidence" value="ECO:0007669"/>
    <property type="project" value="UniProtKB-KW"/>
</dbReference>
<name>A0A844G469_9BACT</name>
<dbReference type="SUPFAM" id="SSF143517">
    <property type="entry name" value="TRCF domain-like"/>
    <property type="match status" value="1"/>
</dbReference>
<dbReference type="PROSITE" id="PS51194">
    <property type="entry name" value="HELICASE_CTER"/>
    <property type="match status" value="1"/>
</dbReference>
<dbReference type="EC" id="3.6.4.-" evidence="9"/>
<reference evidence="13 14" key="1">
    <citation type="submission" date="2019-08" db="EMBL/GenBank/DDBJ databases">
        <title>In-depth cultivation of the pig gut microbiome towards novel bacterial diversity and tailored functional studies.</title>
        <authorList>
            <person name="Wylensek D."/>
            <person name="Hitch T.C.A."/>
            <person name="Clavel T."/>
        </authorList>
    </citation>
    <scope>NUCLEOTIDE SEQUENCE [LARGE SCALE GENOMIC DNA]</scope>
    <source>
        <strain evidence="13 14">BBE-744-WT-12</strain>
    </source>
</reference>
<proteinExistence type="inferred from homology"/>
<feature type="compositionally biased region" description="Pro residues" evidence="10">
    <location>
        <begin position="293"/>
        <end position="305"/>
    </location>
</feature>
<accession>A0A844G469</accession>
<evidence type="ECO:0000256" key="3">
    <source>
        <dbReference type="ARBA" id="ARBA00022763"/>
    </source>
</evidence>
<keyword evidence="5" id="KW-0347">Helicase</keyword>
<dbReference type="GO" id="GO:0003684">
    <property type="term" value="F:damaged DNA binding"/>
    <property type="evidence" value="ECO:0007669"/>
    <property type="project" value="InterPro"/>
</dbReference>
<evidence type="ECO:0000313" key="13">
    <source>
        <dbReference type="EMBL" id="MST98537.1"/>
    </source>
</evidence>
<dbReference type="SMART" id="SM01058">
    <property type="entry name" value="CarD_TRCF"/>
    <property type="match status" value="1"/>
</dbReference>
<dbReference type="InterPro" id="IPR036101">
    <property type="entry name" value="CarD-like/TRCF_RID_sf"/>
</dbReference>
<dbReference type="AlphaFoldDB" id="A0A844G469"/>
<dbReference type="SUPFAM" id="SSF141259">
    <property type="entry name" value="CarD-like"/>
    <property type="match status" value="1"/>
</dbReference>
<dbReference type="InterPro" id="IPR037235">
    <property type="entry name" value="TRCF-like_C_D7"/>
</dbReference>
<dbReference type="Gene3D" id="3.90.1150.50">
    <property type="entry name" value="Transcription-repair-coupling factor, D7 domain"/>
    <property type="match status" value="1"/>
</dbReference>
<keyword evidence="14" id="KW-1185">Reference proteome</keyword>